<keyword evidence="4 5" id="KW-0472">Membrane</keyword>
<evidence type="ECO:0000256" key="6">
    <source>
        <dbReference type="SAM" id="SignalP"/>
    </source>
</evidence>
<proteinExistence type="predicted"/>
<evidence type="ECO:0000313" key="8">
    <source>
        <dbReference type="Proteomes" id="UP001437256"/>
    </source>
</evidence>
<reference evidence="7 8" key="1">
    <citation type="submission" date="2024-05" db="EMBL/GenBank/DDBJ databases">
        <title>A draft genome resource for the thread blight pathogen Marasmius tenuissimus strain MS-2.</title>
        <authorList>
            <person name="Yulfo-Soto G.E."/>
            <person name="Baruah I.K."/>
            <person name="Amoako-Attah I."/>
            <person name="Bukari Y."/>
            <person name="Meinhardt L.W."/>
            <person name="Bailey B.A."/>
            <person name="Cohen S.P."/>
        </authorList>
    </citation>
    <scope>NUCLEOTIDE SEQUENCE [LARGE SCALE GENOMIC DNA]</scope>
    <source>
        <strain evidence="7 8">MS-2</strain>
    </source>
</reference>
<comment type="caution">
    <text evidence="7">The sequence shown here is derived from an EMBL/GenBank/DDBJ whole genome shotgun (WGS) entry which is preliminary data.</text>
</comment>
<feature type="chain" id="PRO_5045752232" description="RTA1-like protein" evidence="6">
    <location>
        <begin position="19"/>
        <end position="304"/>
    </location>
</feature>
<protein>
    <recommendedName>
        <fullName evidence="9">RTA1-like protein</fullName>
    </recommendedName>
</protein>
<organism evidence="7 8">
    <name type="scientific">Marasmius tenuissimus</name>
    <dbReference type="NCBI Taxonomy" id="585030"/>
    <lineage>
        <taxon>Eukaryota</taxon>
        <taxon>Fungi</taxon>
        <taxon>Dikarya</taxon>
        <taxon>Basidiomycota</taxon>
        <taxon>Agaricomycotina</taxon>
        <taxon>Agaricomycetes</taxon>
        <taxon>Agaricomycetidae</taxon>
        <taxon>Agaricales</taxon>
        <taxon>Marasmiineae</taxon>
        <taxon>Marasmiaceae</taxon>
        <taxon>Marasmius</taxon>
    </lineage>
</organism>
<evidence type="ECO:0000256" key="4">
    <source>
        <dbReference type="ARBA" id="ARBA00023136"/>
    </source>
</evidence>
<feature type="transmembrane region" description="Helical" evidence="5">
    <location>
        <begin position="147"/>
        <end position="164"/>
    </location>
</feature>
<dbReference type="InterPro" id="IPR007568">
    <property type="entry name" value="RTA1"/>
</dbReference>
<feature type="signal peptide" evidence="6">
    <location>
        <begin position="1"/>
        <end position="18"/>
    </location>
</feature>
<accession>A0ABR3A9X8</accession>
<evidence type="ECO:0000256" key="2">
    <source>
        <dbReference type="ARBA" id="ARBA00022692"/>
    </source>
</evidence>
<dbReference type="EMBL" id="JBBXMP010000005">
    <property type="protein sequence ID" value="KAL0070706.1"/>
    <property type="molecule type" value="Genomic_DNA"/>
</dbReference>
<keyword evidence="6" id="KW-0732">Signal</keyword>
<evidence type="ECO:0000256" key="5">
    <source>
        <dbReference type="SAM" id="Phobius"/>
    </source>
</evidence>
<keyword evidence="2 5" id="KW-0812">Transmembrane</keyword>
<feature type="transmembrane region" description="Helical" evidence="5">
    <location>
        <begin position="106"/>
        <end position="127"/>
    </location>
</feature>
<evidence type="ECO:0000256" key="1">
    <source>
        <dbReference type="ARBA" id="ARBA00004141"/>
    </source>
</evidence>
<gene>
    <name evidence="7" type="ORF">AAF712_001927</name>
</gene>
<evidence type="ECO:0000256" key="3">
    <source>
        <dbReference type="ARBA" id="ARBA00022989"/>
    </source>
</evidence>
<feature type="transmembrane region" description="Helical" evidence="5">
    <location>
        <begin position="231"/>
        <end position="249"/>
    </location>
</feature>
<evidence type="ECO:0000313" key="7">
    <source>
        <dbReference type="EMBL" id="KAL0070706.1"/>
    </source>
</evidence>
<feature type="transmembrane region" description="Helical" evidence="5">
    <location>
        <begin position="269"/>
        <end position="287"/>
    </location>
</feature>
<feature type="transmembrane region" description="Helical" evidence="5">
    <location>
        <begin position="42"/>
        <end position="62"/>
    </location>
</feature>
<dbReference type="PANTHER" id="PTHR31465">
    <property type="entry name" value="PROTEIN RTA1-RELATED"/>
    <property type="match status" value="1"/>
</dbReference>
<evidence type="ECO:0008006" key="9">
    <source>
        <dbReference type="Google" id="ProtNLM"/>
    </source>
</evidence>
<sequence>MFQLALAVLLSSISAIEARQPSIPRPDPFADPKHDPYNPLRYIASNTLTAIAFSLILSVALLQTWCVRKWGGKYMLSMTIGAYTFAFGLSIRFGLHQHPQSKGLYIVQYLFVVLSPCAFIAATYVLLGRLASHLSCDRHLLVSPRRVTIIFVASDVITFLIQAAGGGTTTANDLDLIRIGSKIFLAGLALQLASFVVFTTMYLIFLYRVYSYDRDVWEMDKSKKWYNDWRTLGAMLFVSCIGILIRSVFRTVELSEGFGGHLSTTEAYFYTLDTLPLFIAIVVYVPFWPGRFIQSKAAEKEEAS</sequence>
<dbReference type="Pfam" id="PF04479">
    <property type="entry name" value="RTA1"/>
    <property type="match status" value="1"/>
</dbReference>
<feature type="transmembrane region" description="Helical" evidence="5">
    <location>
        <begin position="74"/>
        <end position="94"/>
    </location>
</feature>
<feature type="transmembrane region" description="Helical" evidence="5">
    <location>
        <begin position="184"/>
        <end position="210"/>
    </location>
</feature>
<name>A0ABR3A9X8_9AGAR</name>
<keyword evidence="8" id="KW-1185">Reference proteome</keyword>
<comment type="subcellular location">
    <subcellularLocation>
        <location evidence="1">Membrane</location>
        <topology evidence="1">Multi-pass membrane protein</topology>
    </subcellularLocation>
</comment>
<dbReference type="PANTHER" id="PTHR31465:SF1">
    <property type="entry name" value="PROTEIN RTA1-RELATED"/>
    <property type="match status" value="1"/>
</dbReference>
<dbReference type="Proteomes" id="UP001437256">
    <property type="component" value="Unassembled WGS sequence"/>
</dbReference>
<keyword evidence="3 5" id="KW-1133">Transmembrane helix</keyword>